<dbReference type="Gene3D" id="1.25.40.10">
    <property type="entry name" value="Tetratricopeptide repeat domain"/>
    <property type="match status" value="1"/>
</dbReference>
<dbReference type="InterPro" id="IPR036388">
    <property type="entry name" value="WH-like_DNA-bd_sf"/>
</dbReference>
<dbReference type="GO" id="GO:0003677">
    <property type="term" value="F:DNA binding"/>
    <property type="evidence" value="ECO:0007669"/>
    <property type="project" value="InterPro"/>
</dbReference>
<dbReference type="EMBL" id="JNSL01000037">
    <property type="protein sequence ID" value="KGA18889.1"/>
    <property type="molecule type" value="Genomic_DNA"/>
</dbReference>
<dbReference type="PANTHER" id="PTHR35807">
    <property type="entry name" value="TRANSCRIPTIONAL REGULATOR REDD-RELATED"/>
    <property type="match status" value="1"/>
</dbReference>
<dbReference type="AlphaFoldDB" id="A0A094Q9T1"/>
<feature type="compositionally biased region" description="Polar residues" evidence="1">
    <location>
        <begin position="9"/>
        <end position="20"/>
    </location>
</feature>
<dbReference type="GO" id="GO:0006355">
    <property type="term" value="P:regulation of DNA-templated transcription"/>
    <property type="evidence" value="ECO:0007669"/>
    <property type="project" value="InterPro"/>
</dbReference>
<dbReference type="Gene3D" id="1.10.10.10">
    <property type="entry name" value="Winged helix-like DNA-binding domain superfamily/Winged helix DNA-binding domain"/>
    <property type="match status" value="1"/>
</dbReference>
<protein>
    <recommendedName>
        <fullName evidence="2">Bacterial transcriptional activator domain-containing protein</fullName>
    </recommendedName>
</protein>
<dbReference type="InterPro" id="IPR005158">
    <property type="entry name" value="BTAD"/>
</dbReference>
<dbReference type="Pfam" id="PF03704">
    <property type="entry name" value="BTAD"/>
    <property type="match status" value="1"/>
</dbReference>
<dbReference type="SMART" id="SM01043">
    <property type="entry name" value="BTAD"/>
    <property type="match status" value="1"/>
</dbReference>
<organism evidence="3">
    <name type="scientific">freshwater metagenome</name>
    <dbReference type="NCBI Taxonomy" id="449393"/>
    <lineage>
        <taxon>unclassified sequences</taxon>
        <taxon>metagenomes</taxon>
        <taxon>ecological metagenomes</taxon>
    </lineage>
</organism>
<reference evidence="3" key="1">
    <citation type="submission" date="2014-06" db="EMBL/GenBank/DDBJ databases">
        <title>Key roles for freshwater Actinobacteria revealed by deep metagenomic sequencing.</title>
        <authorList>
            <person name="Ghai R."/>
            <person name="Mizuno C.M."/>
            <person name="Picazo A."/>
            <person name="Camacho A."/>
            <person name="Rodriguez-Valera F."/>
        </authorList>
    </citation>
    <scope>NUCLEOTIDE SEQUENCE</scope>
</reference>
<dbReference type="InterPro" id="IPR016032">
    <property type="entry name" value="Sig_transdc_resp-reg_C-effctor"/>
</dbReference>
<dbReference type="SUPFAM" id="SSF46894">
    <property type="entry name" value="C-terminal effector domain of the bipartite response regulators"/>
    <property type="match status" value="1"/>
</dbReference>
<dbReference type="InterPro" id="IPR051677">
    <property type="entry name" value="AfsR-DnrI-RedD_regulator"/>
</dbReference>
<feature type="region of interest" description="Disordered" evidence="1">
    <location>
        <begin position="1"/>
        <end position="20"/>
    </location>
</feature>
<proteinExistence type="predicted"/>
<name>A0A094Q9T1_9ZZZZ</name>
<accession>A0A094Q9T1</accession>
<evidence type="ECO:0000259" key="2">
    <source>
        <dbReference type="SMART" id="SM01043"/>
    </source>
</evidence>
<dbReference type="InterPro" id="IPR011990">
    <property type="entry name" value="TPR-like_helical_dom_sf"/>
</dbReference>
<dbReference type="InterPro" id="IPR059106">
    <property type="entry name" value="WHD_MalT"/>
</dbReference>
<dbReference type="Pfam" id="PF25873">
    <property type="entry name" value="WHD_MalT"/>
    <property type="match status" value="1"/>
</dbReference>
<comment type="caution">
    <text evidence="3">The sequence shown here is derived from an EMBL/GenBank/DDBJ whole genome shotgun (WGS) entry which is preliminary data.</text>
</comment>
<feature type="domain" description="Bacterial transcriptional activator" evidence="2">
    <location>
        <begin position="884"/>
        <end position="1018"/>
    </location>
</feature>
<evidence type="ECO:0000256" key="1">
    <source>
        <dbReference type="SAM" id="MobiDB-lite"/>
    </source>
</evidence>
<gene>
    <name evidence="3" type="ORF">GM51_7545</name>
</gene>
<evidence type="ECO:0000313" key="3">
    <source>
        <dbReference type="EMBL" id="KGA18889.1"/>
    </source>
</evidence>
<dbReference type="SUPFAM" id="SSF48452">
    <property type="entry name" value="TPR-like"/>
    <property type="match status" value="1"/>
</dbReference>
<sequence>MNNQERDSPQGSPARTSPSIIRTKISQPLLGANVVERPRLNELIQETIRGSQILVVAATAGSGKTTAVVQACQSGTTPVAWLTLDRADSAPGRLLLYLEAALETQVASVRGLVNEVLASRLPHDEAAGLLVDATNGVPLILVIDGLEHLIESPGALAVIEALVRYAPISLKVMLLSRSDIPIDSRMMSGVDLVASVGERELAFTHDEAATVLQKMEMADVDTSHAMEVTNGWVAGVLFESWRSRKNIVGVGGEADPLHGYLSSQILERLEPDEREFLIGTSLLDEVTPRRAAALGEVHTIRLLMSLRTKHLPVSWADGNDGMLCHPRFREYLMALFDRREPDEVATRRSVYGDLLLSEGHLEEAVEQYILAGDLKKAHVPAEQVLVGIIDRFDFAVADRWLGALVGAFGEQDLSLALPQLLLAISREDYGLACAISDSLAEAKKRDQFASTSALGASMMAWAYWHLNRIPDMESVMANAPRSPEMGAIRYLMTLVNEDYVAEFEKGINLTGGPLDALVMRVHFAHGRLKEMAQEPESLWAVAVSSPWRIGLLRASGRLTQALDVYAQSDNHSHSLCWLHGIVGPELMIDLQRVDETLNTLTIGRQHIKASGSVLFEWLSILVEVKCELRLRRKTERALTLLDQVDEASDRRYHFINEAVDMWRGLANLLEGGQDDLALVSLRRAVHSMVGAQRIIELPAAAVYLAEAEWRAGNSDGADSATDLALSASQQQGSHHQLLLALADFEAVLARRLDIETDTDSEWHELGRSLIGRHSVQENQNHVSVLLHEFGETALEVEGEIVKPRIAKSLALVALLATAPNHSVTRSEALNALFDGELNDSSRAYLRQTVHRLREVMPAGVGPSFVGEVLSFSGTVSMSSESIQCENFLNEANRLQGDEKLELLERALALLEKGEYLPKIESSWADDRRLLLLEKTVNASLSGAAICFEAQRYQQAKNLAESSLVRDPFSERAWRMVMRVSDAIGDADAVTAAYRRCETTLAEGGLVPSAATRDLFQILRP</sequence>